<feature type="compositionally biased region" description="Polar residues" evidence="6">
    <location>
        <begin position="69"/>
        <end position="80"/>
    </location>
</feature>
<name>A0AAV0ZF50_VICFA</name>
<organism evidence="9 10">
    <name type="scientific">Vicia faba</name>
    <name type="common">Broad bean</name>
    <name type="synonym">Faba vulgaris</name>
    <dbReference type="NCBI Taxonomy" id="3906"/>
    <lineage>
        <taxon>Eukaryota</taxon>
        <taxon>Viridiplantae</taxon>
        <taxon>Streptophyta</taxon>
        <taxon>Embryophyta</taxon>
        <taxon>Tracheophyta</taxon>
        <taxon>Spermatophyta</taxon>
        <taxon>Magnoliopsida</taxon>
        <taxon>eudicotyledons</taxon>
        <taxon>Gunneridae</taxon>
        <taxon>Pentapetalae</taxon>
        <taxon>rosids</taxon>
        <taxon>fabids</taxon>
        <taxon>Fabales</taxon>
        <taxon>Fabaceae</taxon>
        <taxon>Papilionoideae</taxon>
        <taxon>50 kb inversion clade</taxon>
        <taxon>NPAAA clade</taxon>
        <taxon>Hologalegina</taxon>
        <taxon>IRL clade</taxon>
        <taxon>Fabeae</taxon>
        <taxon>Vicia</taxon>
    </lineage>
</organism>
<dbReference type="InterPro" id="IPR014978">
    <property type="entry name" value="Gln-Leu-Gln_QLQ"/>
</dbReference>
<dbReference type="PROSITE" id="PS51667">
    <property type="entry name" value="WRC"/>
    <property type="match status" value="1"/>
</dbReference>
<feature type="compositionally biased region" description="Basic and acidic residues" evidence="6">
    <location>
        <begin position="120"/>
        <end position="135"/>
    </location>
</feature>
<dbReference type="GO" id="GO:0099402">
    <property type="term" value="P:plant organ development"/>
    <property type="evidence" value="ECO:0007669"/>
    <property type="project" value="UniProtKB-ARBA"/>
</dbReference>
<proteinExistence type="inferred from homology"/>
<gene>
    <name evidence="9" type="ORF">VFH_II074480</name>
</gene>
<sequence>MVNPVDNQQDAEVYLRGSEIVNRNAFTKVQLKELERQIMIYKHFVACVSVPSYLLSSTPTSSSRRNITDPVTSSSSSNTDPMEGRCRRTDGKKWRCSGYVAPNNKYCDRHMHRGSRRSKKSMELRNKDTRNYSSC</sequence>
<feature type="domain" description="QLQ" evidence="7">
    <location>
        <begin position="25"/>
        <end position="60"/>
    </location>
</feature>
<evidence type="ECO:0000256" key="6">
    <source>
        <dbReference type="SAM" id="MobiDB-lite"/>
    </source>
</evidence>
<dbReference type="Pfam" id="PF08880">
    <property type="entry name" value="QLQ"/>
    <property type="match status" value="1"/>
</dbReference>
<evidence type="ECO:0000259" key="8">
    <source>
        <dbReference type="PROSITE" id="PS51667"/>
    </source>
</evidence>
<evidence type="ECO:0000259" key="7">
    <source>
        <dbReference type="PROSITE" id="PS51666"/>
    </source>
</evidence>
<dbReference type="GO" id="GO:0006351">
    <property type="term" value="P:DNA-templated transcription"/>
    <property type="evidence" value="ECO:0007669"/>
    <property type="project" value="UniProtKB-UniRule"/>
</dbReference>
<dbReference type="SMART" id="SM00951">
    <property type="entry name" value="QLQ"/>
    <property type="match status" value="1"/>
</dbReference>
<evidence type="ECO:0000256" key="4">
    <source>
        <dbReference type="PROSITE-ProRule" id="PRU01002"/>
    </source>
</evidence>
<dbReference type="PROSITE" id="PS51666">
    <property type="entry name" value="QLQ"/>
    <property type="match status" value="1"/>
</dbReference>
<dbReference type="Pfam" id="PF08879">
    <property type="entry name" value="WRC"/>
    <property type="match status" value="1"/>
</dbReference>
<comment type="function">
    <text evidence="5">Transcription activator.</text>
</comment>
<reference evidence="9 10" key="1">
    <citation type="submission" date="2023-01" db="EMBL/GenBank/DDBJ databases">
        <authorList>
            <person name="Kreplak J."/>
        </authorList>
    </citation>
    <scope>NUCLEOTIDE SEQUENCE [LARGE SCALE GENOMIC DNA]</scope>
</reference>
<keyword evidence="3 5" id="KW-0539">Nucleus</keyword>
<evidence type="ECO:0000313" key="9">
    <source>
        <dbReference type="EMBL" id="CAI8597280.1"/>
    </source>
</evidence>
<dbReference type="EMBL" id="OX451737">
    <property type="protein sequence ID" value="CAI8597280.1"/>
    <property type="molecule type" value="Genomic_DNA"/>
</dbReference>
<evidence type="ECO:0000256" key="1">
    <source>
        <dbReference type="ARBA" id="ARBA00004123"/>
    </source>
</evidence>
<keyword evidence="5" id="KW-0805">Transcription regulation</keyword>
<comment type="caution">
    <text evidence="4">Lacks conserved residue(s) required for the propagation of feature annotation.</text>
</comment>
<feature type="domain" description="WRC" evidence="8">
    <location>
        <begin position="80"/>
        <end position="124"/>
    </location>
</feature>
<dbReference type="GO" id="GO:0006355">
    <property type="term" value="P:regulation of DNA-templated transcription"/>
    <property type="evidence" value="ECO:0007669"/>
    <property type="project" value="InterPro"/>
</dbReference>
<dbReference type="PANTHER" id="PTHR31602:SF8">
    <property type="entry name" value="GROWTH-REGULATING FACTOR 5"/>
    <property type="match status" value="1"/>
</dbReference>
<keyword evidence="10" id="KW-1185">Reference proteome</keyword>
<evidence type="ECO:0000313" key="10">
    <source>
        <dbReference type="Proteomes" id="UP001157006"/>
    </source>
</evidence>
<dbReference type="InterPro" id="IPR014977">
    <property type="entry name" value="WRC_dom"/>
</dbReference>
<evidence type="ECO:0000256" key="2">
    <source>
        <dbReference type="ARBA" id="ARBA00008122"/>
    </source>
</evidence>
<feature type="region of interest" description="Disordered" evidence="6">
    <location>
        <begin position="55"/>
        <end position="89"/>
    </location>
</feature>
<keyword evidence="5" id="KW-0010">Activator</keyword>
<comment type="similarity">
    <text evidence="2 5">Belongs to the GRF family.</text>
</comment>
<keyword evidence="5" id="KW-0804">Transcription</keyword>
<comment type="subcellular location">
    <subcellularLocation>
        <location evidence="1 5">Nucleus</location>
    </subcellularLocation>
</comment>
<dbReference type="AlphaFoldDB" id="A0AAV0ZF50"/>
<feature type="compositionally biased region" description="Basic residues" evidence="6">
    <location>
        <begin position="110"/>
        <end position="119"/>
    </location>
</feature>
<accession>A0AAV0ZF50</accession>
<comment type="domain">
    <text evidence="5">The QLQ domain and WRC domain may be involved in protein-protein interaction and DNA-binding, respectively.</text>
</comment>
<dbReference type="GO" id="GO:0005524">
    <property type="term" value="F:ATP binding"/>
    <property type="evidence" value="ECO:0007669"/>
    <property type="project" value="UniProtKB-UniRule"/>
</dbReference>
<evidence type="ECO:0000256" key="3">
    <source>
        <dbReference type="ARBA" id="ARBA00023242"/>
    </source>
</evidence>
<feature type="region of interest" description="Disordered" evidence="6">
    <location>
        <begin position="105"/>
        <end position="135"/>
    </location>
</feature>
<dbReference type="Proteomes" id="UP001157006">
    <property type="component" value="Chromosome 2"/>
</dbReference>
<dbReference type="InterPro" id="IPR031137">
    <property type="entry name" value="GRF"/>
</dbReference>
<protein>
    <recommendedName>
        <fullName evidence="5">Growth-regulating factor</fullName>
    </recommendedName>
</protein>
<evidence type="ECO:0000256" key="5">
    <source>
        <dbReference type="RuleBase" id="RU367127"/>
    </source>
</evidence>
<dbReference type="GO" id="GO:0005634">
    <property type="term" value="C:nucleus"/>
    <property type="evidence" value="ECO:0007669"/>
    <property type="project" value="UniProtKB-SubCell"/>
</dbReference>
<dbReference type="PANTHER" id="PTHR31602">
    <property type="entry name" value="GROWTH-REGULATING FACTOR 5"/>
    <property type="match status" value="1"/>
</dbReference>